<organism evidence="3 4">
    <name type="scientific">Salinispira pacifica</name>
    <dbReference type="NCBI Taxonomy" id="1307761"/>
    <lineage>
        <taxon>Bacteria</taxon>
        <taxon>Pseudomonadati</taxon>
        <taxon>Spirochaetota</taxon>
        <taxon>Spirochaetia</taxon>
        <taxon>Spirochaetales</taxon>
        <taxon>Spirochaetaceae</taxon>
        <taxon>Salinispira</taxon>
    </lineage>
</organism>
<evidence type="ECO:0000313" key="3">
    <source>
        <dbReference type="EMBL" id="AHC13536.1"/>
    </source>
</evidence>
<keyword evidence="2" id="KW-0812">Transmembrane</keyword>
<accession>V5WEF9</accession>
<dbReference type="KEGG" id="slr:L21SP2_0092"/>
<name>V5WEF9_9SPIO</name>
<dbReference type="AlphaFoldDB" id="V5WEF9"/>
<keyword evidence="4" id="KW-1185">Reference proteome</keyword>
<reference evidence="3 4" key="1">
    <citation type="journal article" date="2015" name="Stand. Genomic Sci.">
        <title>Complete genome sequence and description of Salinispira pacifica gen. nov., sp. nov., a novel spirochaete isolated form a hypersaline microbial mat.</title>
        <authorList>
            <person name="Ben Hania W."/>
            <person name="Joseph M."/>
            <person name="Schumann P."/>
            <person name="Bunk B."/>
            <person name="Fiebig A."/>
            <person name="Sproer C."/>
            <person name="Klenk H.P."/>
            <person name="Fardeau M.L."/>
            <person name="Spring S."/>
        </authorList>
    </citation>
    <scope>NUCLEOTIDE SEQUENCE [LARGE SCALE GENOMIC DNA]</scope>
    <source>
        <strain evidence="3 4">L21-RPul-D2</strain>
    </source>
</reference>
<dbReference type="Proteomes" id="UP000018680">
    <property type="component" value="Chromosome"/>
</dbReference>
<gene>
    <name evidence="3" type="ORF">L21SP2_0092</name>
</gene>
<feature type="region of interest" description="Disordered" evidence="1">
    <location>
        <begin position="155"/>
        <end position="176"/>
    </location>
</feature>
<evidence type="ECO:0000256" key="2">
    <source>
        <dbReference type="SAM" id="Phobius"/>
    </source>
</evidence>
<evidence type="ECO:0000313" key="4">
    <source>
        <dbReference type="Proteomes" id="UP000018680"/>
    </source>
</evidence>
<feature type="transmembrane region" description="Helical" evidence="2">
    <location>
        <begin position="31"/>
        <end position="50"/>
    </location>
</feature>
<evidence type="ECO:0000256" key="1">
    <source>
        <dbReference type="SAM" id="MobiDB-lite"/>
    </source>
</evidence>
<dbReference type="STRING" id="1307761.L21SP2_0092"/>
<keyword evidence="2" id="KW-0472">Membrane</keyword>
<protein>
    <submittedName>
        <fullName evidence="3">Uncharacterized protein</fullName>
    </submittedName>
</protein>
<sequence length="232" mass="25782">MKRQNEKITASRQAGAYHHDRGMVCTEKDSFSSLLHICWVAIPALLLIIGGCTTVGNGSIGTVCIRISDERHNPVTDAEIILITERRSTVIGRSDCYGRGELPGASAGPKLKILIRHPDFVDHPEMIPNPGSTDCSAVFITLERISDRVRRLYRQEEEQGDLSPAENPQDAPAIPRFAPHYRLSPRERYFLALLQLGSENYQQAQLWASSVEVSCDELSAFKAAVDRILQAQ</sequence>
<dbReference type="RefSeq" id="WP_024266469.1">
    <property type="nucleotide sequence ID" value="NC_023035.1"/>
</dbReference>
<keyword evidence="2" id="KW-1133">Transmembrane helix</keyword>
<dbReference type="HOGENOM" id="CLU_1194206_0_0_12"/>
<proteinExistence type="predicted"/>
<dbReference type="EMBL" id="CP006939">
    <property type="protein sequence ID" value="AHC13536.1"/>
    <property type="molecule type" value="Genomic_DNA"/>
</dbReference>